<dbReference type="RefSeq" id="WP_169944250.1">
    <property type="nucleotide sequence ID" value="NZ_CP053015.1"/>
</dbReference>
<evidence type="ECO:0000313" key="2">
    <source>
        <dbReference type="EMBL" id="QJQ31795.1"/>
    </source>
</evidence>
<evidence type="ECO:0000256" key="1">
    <source>
        <dbReference type="SAM" id="Phobius"/>
    </source>
</evidence>
<proteinExistence type="predicted"/>
<dbReference type="AlphaFoldDB" id="A0A6M4ARW5"/>
<keyword evidence="3" id="KW-1185">Reference proteome</keyword>
<name>A0A6M4ARW5_9SPHN</name>
<dbReference type="EMBL" id="CP053015">
    <property type="protein sequence ID" value="QJQ31795.1"/>
    <property type="molecule type" value="Genomic_DNA"/>
</dbReference>
<evidence type="ECO:0000313" key="3">
    <source>
        <dbReference type="Proteomes" id="UP000503018"/>
    </source>
</evidence>
<dbReference type="KEGG" id="slan:GV829_04500"/>
<keyword evidence="1" id="KW-0472">Membrane</keyword>
<keyword evidence="1" id="KW-1133">Transmembrane helix</keyword>
<protein>
    <submittedName>
        <fullName evidence="2">Uncharacterized protein</fullName>
    </submittedName>
</protein>
<accession>A0A6M4ARW5</accession>
<keyword evidence="1" id="KW-0812">Transmembrane</keyword>
<feature type="transmembrane region" description="Helical" evidence="1">
    <location>
        <begin position="12"/>
        <end position="29"/>
    </location>
</feature>
<dbReference type="Proteomes" id="UP000503018">
    <property type="component" value="Chromosome"/>
</dbReference>
<organism evidence="2 3">
    <name type="scientific">Sphingomonas lacunae</name>
    <dbReference type="NCBI Taxonomy" id="2698828"/>
    <lineage>
        <taxon>Bacteria</taxon>
        <taxon>Pseudomonadati</taxon>
        <taxon>Pseudomonadota</taxon>
        <taxon>Alphaproteobacteria</taxon>
        <taxon>Sphingomonadales</taxon>
        <taxon>Sphingomonadaceae</taxon>
        <taxon>Sphingomonas</taxon>
    </lineage>
</organism>
<sequence>MPAVIHDLFQMLNWYACGAIFGGAWMAVYQRPATVVLVKHRLWDKLEAIAQDLHSKARFVGSSEENGSFIIQHSGTVETDQGALTIIIQKSTGKVDHD</sequence>
<gene>
    <name evidence="2" type="ORF">GV829_04500</name>
</gene>
<reference evidence="2 3" key="1">
    <citation type="submission" date="2020-01" db="EMBL/GenBank/DDBJ databases">
        <title>Sphingomonas sp. strain CSW-10.</title>
        <authorList>
            <person name="Chen W.-M."/>
        </authorList>
    </citation>
    <scope>NUCLEOTIDE SEQUENCE [LARGE SCALE GENOMIC DNA]</scope>
    <source>
        <strain evidence="2 3">CSW-10</strain>
    </source>
</reference>